<dbReference type="AlphaFoldDB" id="A0A517P329"/>
<feature type="binding site" evidence="5">
    <location>
        <position position="184"/>
    </location>
    <ligand>
        <name>FAD</name>
        <dbReference type="ChEBI" id="CHEBI:57692"/>
    </ligand>
</feature>
<dbReference type="Gene3D" id="3.50.50.60">
    <property type="entry name" value="FAD/NAD(P)-binding domain"/>
    <property type="match status" value="2"/>
</dbReference>
<evidence type="ECO:0000313" key="7">
    <source>
        <dbReference type="EMBL" id="QDT13784.1"/>
    </source>
</evidence>
<dbReference type="Proteomes" id="UP000319817">
    <property type="component" value="Chromosome"/>
</dbReference>
<dbReference type="Gene3D" id="3.30.560.10">
    <property type="entry name" value="Glucose Oxidase, domain 3"/>
    <property type="match status" value="1"/>
</dbReference>
<evidence type="ECO:0000256" key="2">
    <source>
        <dbReference type="ARBA" id="ARBA00010790"/>
    </source>
</evidence>
<keyword evidence="4 5" id="KW-0274">FAD</keyword>
<dbReference type="Gene3D" id="3.30.410.40">
    <property type="match status" value="1"/>
</dbReference>
<gene>
    <name evidence="7" type="primary">alkJ</name>
    <name evidence="7" type="ORF">K239x_58040</name>
</gene>
<feature type="domain" description="Glucose-methanol-choline oxidoreductase N-terminal" evidence="6">
    <location>
        <begin position="216"/>
        <end position="230"/>
    </location>
</feature>
<dbReference type="InterPro" id="IPR007867">
    <property type="entry name" value="GMC_OxRtase_C"/>
</dbReference>
<keyword evidence="7" id="KW-0560">Oxidoreductase</keyword>
<evidence type="ECO:0000256" key="3">
    <source>
        <dbReference type="ARBA" id="ARBA00022630"/>
    </source>
</evidence>
<dbReference type="SUPFAM" id="SSF51905">
    <property type="entry name" value="FAD/NAD(P)-binding domain"/>
    <property type="match status" value="1"/>
</dbReference>
<protein>
    <submittedName>
        <fullName evidence="7">Alcohol dehydrogenase [acceptor]</fullName>
        <ecNumber evidence="7">1.1.99.-</ecNumber>
    </submittedName>
</protein>
<comment type="similarity">
    <text evidence="2">Belongs to the GMC oxidoreductase family.</text>
</comment>
<dbReference type="Pfam" id="PF00732">
    <property type="entry name" value="GMC_oxred_N"/>
    <property type="match status" value="2"/>
</dbReference>
<name>A0A517P329_9BACT</name>
<evidence type="ECO:0000313" key="8">
    <source>
        <dbReference type="Proteomes" id="UP000319817"/>
    </source>
</evidence>
<dbReference type="SUPFAM" id="SSF54373">
    <property type="entry name" value="FAD-linked reductases, C-terminal domain"/>
    <property type="match status" value="1"/>
</dbReference>
<keyword evidence="8" id="KW-1185">Reference proteome</keyword>
<dbReference type="PANTHER" id="PTHR11552:SF147">
    <property type="entry name" value="CHOLINE DEHYDROGENASE, MITOCHONDRIAL"/>
    <property type="match status" value="1"/>
</dbReference>
<dbReference type="EC" id="1.1.99.-" evidence="7"/>
<dbReference type="PIRSF" id="PIRSF000137">
    <property type="entry name" value="Alcohol_oxidase"/>
    <property type="match status" value="1"/>
</dbReference>
<dbReference type="Pfam" id="PF05199">
    <property type="entry name" value="GMC_oxred_C"/>
    <property type="match status" value="1"/>
</dbReference>
<dbReference type="GO" id="GO:0050660">
    <property type="term" value="F:flavin adenine dinucleotide binding"/>
    <property type="evidence" value="ECO:0007669"/>
    <property type="project" value="InterPro"/>
</dbReference>
<dbReference type="InterPro" id="IPR036188">
    <property type="entry name" value="FAD/NAD-bd_sf"/>
</dbReference>
<dbReference type="RefSeq" id="WP_145421605.1">
    <property type="nucleotide sequence ID" value="NZ_CP036526.1"/>
</dbReference>
<dbReference type="InterPro" id="IPR012132">
    <property type="entry name" value="GMC_OxRdtase"/>
</dbReference>
<comment type="cofactor">
    <cofactor evidence="1 5">
        <name>FAD</name>
        <dbReference type="ChEBI" id="CHEBI:57692"/>
    </cofactor>
</comment>
<dbReference type="PROSITE" id="PS00624">
    <property type="entry name" value="GMC_OXRED_2"/>
    <property type="match status" value="1"/>
</dbReference>
<proteinExistence type="inferred from homology"/>
<keyword evidence="3" id="KW-0285">Flavoprotein</keyword>
<evidence type="ECO:0000256" key="5">
    <source>
        <dbReference type="PIRSR" id="PIRSR000137-2"/>
    </source>
</evidence>
<evidence type="ECO:0000256" key="1">
    <source>
        <dbReference type="ARBA" id="ARBA00001974"/>
    </source>
</evidence>
<accession>A0A517P329</accession>
<dbReference type="GO" id="GO:0016614">
    <property type="term" value="F:oxidoreductase activity, acting on CH-OH group of donors"/>
    <property type="evidence" value="ECO:0007669"/>
    <property type="project" value="InterPro"/>
</dbReference>
<evidence type="ECO:0000256" key="4">
    <source>
        <dbReference type="ARBA" id="ARBA00022827"/>
    </source>
</evidence>
<organism evidence="7 8">
    <name type="scientific">Stieleria marina</name>
    <dbReference type="NCBI Taxonomy" id="1930275"/>
    <lineage>
        <taxon>Bacteria</taxon>
        <taxon>Pseudomonadati</taxon>
        <taxon>Planctomycetota</taxon>
        <taxon>Planctomycetia</taxon>
        <taxon>Pirellulales</taxon>
        <taxon>Pirellulaceae</taxon>
        <taxon>Stieleria</taxon>
    </lineage>
</organism>
<dbReference type="InterPro" id="IPR000172">
    <property type="entry name" value="GMC_OxRdtase_N"/>
</dbReference>
<reference evidence="7 8" key="1">
    <citation type="submission" date="2019-02" db="EMBL/GenBank/DDBJ databases">
        <title>Deep-cultivation of Planctomycetes and their phenomic and genomic characterization uncovers novel biology.</title>
        <authorList>
            <person name="Wiegand S."/>
            <person name="Jogler M."/>
            <person name="Boedeker C."/>
            <person name="Pinto D."/>
            <person name="Vollmers J."/>
            <person name="Rivas-Marin E."/>
            <person name="Kohn T."/>
            <person name="Peeters S.H."/>
            <person name="Heuer A."/>
            <person name="Rast P."/>
            <person name="Oberbeckmann S."/>
            <person name="Bunk B."/>
            <person name="Jeske O."/>
            <person name="Meyerdierks A."/>
            <person name="Storesund J.E."/>
            <person name="Kallscheuer N."/>
            <person name="Luecker S."/>
            <person name="Lage O.M."/>
            <person name="Pohl T."/>
            <person name="Merkel B.J."/>
            <person name="Hornburger P."/>
            <person name="Mueller R.-W."/>
            <person name="Bruemmer F."/>
            <person name="Labrenz M."/>
            <person name="Spormann A.M."/>
            <person name="Op den Camp H."/>
            <person name="Overmann J."/>
            <person name="Amann R."/>
            <person name="Jetten M.S.M."/>
            <person name="Mascher T."/>
            <person name="Medema M.H."/>
            <person name="Devos D.P."/>
            <person name="Kaster A.-K."/>
            <person name="Ovreas L."/>
            <person name="Rohde M."/>
            <person name="Galperin M.Y."/>
            <person name="Jogler C."/>
        </authorList>
    </citation>
    <scope>NUCLEOTIDE SEQUENCE [LARGE SCALE GENOMIC DNA]</scope>
    <source>
        <strain evidence="7 8">K23_9</strain>
    </source>
</reference>
<evidence type="ECO:0000259" key="6">
    <source>
        <dbReference type="PROSITE" id="PS00624"/>
    </source>
</evidence>
<sequence>MPNPDIIIVGAGSAGCLLANCLASDGDQQILVIEPESDLAPQIDRVRPSRWLNLIGSREDWDLATDPIDTLAGRSLGWPRGRGPGGSGRINAMIWFPPTDSDFENIAESIGVQSSDARDAFDELESIVQPERAKWQSNAARQFQLAAKNYGDPDSYRRANRRGRRWTPAELLKHGSIEVVRATVDRVLFQGDRAAGVRTADGEELRAAKQVFLCAGAIATPMILMRSGIGPREVLCDCKIDLRHDDPAVGANLQDHLIMPVIFGVNPEHAFPFTFSDEEDQLWTKDGDGPIVSNIAEAGGLFDDGHIQIHVTPTHYLLYPNPKAPPALTIGVNVTQPQSRGQLTITSADPHAPPSIHPNYLDHPHDLEKTIDGVRLARQIASSDHYGNLITGEILPGTKRQSDEAIAKSVQRFSQTLYHPMGTAAGIKTGADNLHVVDASALQRITMGNPNAAVMTLAKLVGAGRAT</sequence>
<dbReference type="OrthoDB" id="9785276at2"/>
<dbReference type="PANTHER" id="PTHR11552">
    <property type="entry name" value="GLUCOSE-METHANOL-CHOLINE GMC OXIDOREDUCTASE"/>
    <property type="match status" value="1"/>
</dbReference>
<dbReference type="EMBL" id="CP036526">
    <property type="protein sequence ID" value="QDT13784.1"/>
    <property type="molecule type" value="Genomic_DNA"/>
</dbReference>